<evidence type="ECO:0000256" key="3">
    <source>
        <dbReference type="ARBA" id="ARBA00022801"/>
    </source>
</evidence>
<name>A0ABM5N7M9_EMTOG</name>
<dbReference type="PANTHER" id="PTHR39181:SF1">
    <property type="entry name" value="TYROSINE-PROTEIN PHOSPHATASE YWQE"/>
    <property type="match status" value="1"/>
</dbReference>
<keyword evidence="3" id="KW-0378">Hydrolase</keyword>
<organism evidence="5 6">
    <name type="scientific">Emticicia oligotrophica (strain DSM 17448 / CIP 109782 / MTCC 6937 / GPTSA100-15)</name>
    <dbReference type="NCBI Taxonomy" id="929562"/>
    <lineage>
        <taxon>Bacteria</taxon>
        <taxon>Pseudomonadati</taxon>
        <taxon>Bacteroidota</taxon>
        <taxon>Cytophagia</taxon>
        <taxon>Cytophagales</taxon>
        <taxon>Leadbetterellaceae</taxon>
        <taxon>Emticicia</taxon>
    </lineage>
</organism>
<dbReference type="Gene3D" id="3.20.20.140">
    <property type="entry name" value="Metal-dependent hydrolases"/>
    <property type="match status" value="1"/>
</dbReference>
<dbReference type="EC" id="3.1.3.48" evidence="2"/>
<dbReference type="RefSeq" id="WP_015031095.1">
    <property type="nucleotide sequence ID" value="NC_018748.1"/>
</dbReference>
<comment type="similarity">
    <text evidence="1">Belongs to the metallo-dependent hydrolases superfamily. CpsB/CapC family.</text>
</comment>
<evidence type="ECO:0000313" key="6">
    <source>
        <dbReference type="Proteomes" id="UP000002875"/>
    </source>
</evidence>
<sequence>MFSFFKKKPQVSFAEMLKVDMHSHLIPGIDDGSPNIETSIQLIESLKAIGYQKIITTPHIMNDFHPNTSEIIINGLASLKNELESRKMSISIEAAAEYYLDADFEKLLLSNDILCFGSKKYVLIEMSFVAQTPNLEEIIFNLLMKGYQPILAHPERYNYWHNTPKIYKHIHDIGCLLQVNMLSLLGYYGKPTKNVALNLIKSELVDFLGTDLHHDRHLQVFIENTYNAELNDLIEKYPFKNASLI</sequence>
<protein>
    <recommendedName>
        <fullName evidence="2">protein-tyrosine-phosphatase</fullName>
        <ecNumber evidence="2">3.1.3.48</ecNumber>
    </recommendedName>
</protein>
<accession>A0ABM5N7M9</accession>
<dbReference type="Proteomes" id="UP000002875">
    <property type="component" value="Chromosome"/>
</dbReference>
<gene>
    <name evidence="5" type="ordered locus">Emtol_4284</name>
</gene>
<evidence type="ECO:0000313" key="5">
    <source>
        <dbReference type="EMBL" id="AFK05407.1"/>
    </source>
</evidence>
<reference evidence="5 6" key="1">
    <citation type="submission" date="2011-07" db="EMBL/GenBank/DDBJ databases">
        <title>The complete genome of chromosome of Emticicia oligotrophica DSM 17448.</title>
        <authorList>
            <consortium name="US DOE Joint Genome Institute (JGI-PGF)"/>
            <person name="Lucas S."/>
            <person name="Han J."/>
            <person name="Lapidus A."/>
            <person name="Bruce D."/>
            <person name="Goodwin L."/>
            <person name="Pitluck S."/>
            <person name="Peters L."/>
            <person name="Kyrpides N."/>
            <person name="Mavromatis K."/>
            <person name="Ivanova N."/>
            <person name="Ovchinnikova G."/>
            <person name="Teshima H."/>
            <person name="Detter J.C."/>
            <person name="Tapia R."/>
            <person name="Han C."/>
            <person name="Land M."/>
            <person name="Hauser L."/>
            <person name="Markowitz V."/>
            <person name="Cheng J.-F."/>
            <person name="Hugenholtz P."/>
            <person name="Woyke T."/>
            <person name="Wu D."/>
            <person name="Tindall B."/>
            <person name="Pomrenke H."/>
            <person name="Brambilla E."/>
            <person name="Klenk H.-P."/>
            <person name="Eisen J.A."/>
        </authorList>
    </citation>
    <scope>NUCLEOTIDE SEQUENCE [LARGE SCALE GENOMIC DNA]</scope>
    <source>
        <strain evidence="5 6">DSM 17448</strain>
    </source>
</reference>
<evidence type="ECO:0000256" key="4">
    <source>
        <dbReference type="ARBA" id="ARBA00051722"/>
    </source>
</evidence>
<dbReference type="InterPro" id="IPR016195">
    <property type="entry name" value="Pol/histidinol_Pase-like"/>
</dbReference>
<dbReference type="SUPFAM" id="SSF89550">
    <property type="entry name" value="PHP domain-like"/>
    <property type="match status" value="1"/>
</dbReference>
<proteinExistence type="inferred from homology"/>
<dbReference type="PANTHER" id="PTHR39181">
    <property type="entry name" value="TYROSINE-PROTEIN PHOSPHATASE YWQE"/>
    <property type="match status" value="1"/>
</dbReference>
<evidence type="ECO:0000256" key="2">
    <source>
        <dbReference type="ARBA" id="ARBA00013064"/>
    </source>
</evidence>
<dbReference type="Pfam" id="PF19567">
    <property type="entry name" value="CpsB_CapC"/>
    <property type="match status" value="1"/>
</dbReference>
<dbReference type="PIRSF" id="PIRSF016557">
    <property type="entry name" value="Caps_synth_CpsB"/>
    <property type="match status" value="1"/>
</dbReference>
<comment type="catalytic activity">
    <reaction evidence="4">
        <text>O-phospho-L-tyrosyl-[protein] + H2O = L-tyrosyl-[protein] + phosphate</text>
        <dbReference type="Rhea" id="RHEA:10684"/>
        <dbReference type="Rhea" id="RHEA-COMP:10136"/>
        <dbReference type="Rhea" id="RHEA-COMP:20101"/>
        <dbReference type="ChEBI" id="CHEBI:15377"/>
        <dbReference type="ChEBI" id="CHEBI:43474"/>
        <dbReference type="ChEBI" id="CHEBI:46858"/>
        <dbReference type="ChEBI" id="CHEBI:61978"/>
        <dbReference type="EC" id="3.1.3.48"/>
    </reaction>
</comment>
<evidence type="ECO:0000256" key="1">
    <source>
        <dbReference type="ARBA" id="ARBA00005750"/>
    </source>
</evidence>
<dbReference type="EMBL" id="CP002961">
    <property type="protein sequence ID" value="AFK05407.1"/>
    <property type="molecule type" value="Genomic_DNA"/>
</dbReference>
<keyword evidence="6" id="KW-1185">Reference proteome</keyword>
<dbReference type="InterPro" id="IPR016667">
    <property type="entry name" value="Caps_polysacc_synth_CpsB/CapC"/>
</dbReference>